<dbReference type="Pfam" id="PF00593">
    <property type="entry name" value="TonB_dep_Rec_b-barrel"/>
    <property type="match status" value="1"/>
</dbReference>
<evidence type="ECO:0000259" key="13">
    <source>
        <dbReference type="Pfam" id="PF00593"/>
    </source>
</evidence>
<dbReference type="GO" id="GO:0044718">
    <property type="term" value="P:siderophore transmembrane transport"/>
    <property type="evidence" value="ECO:0007669"/>
    <property type="project" value="TreeGrafter"/>
</dbReference>
<dbReference type="SUPFAM" id="SSF56935">
    <property type="entry name" value="Porins"/>
    <property type="match status" value="1"/>
</dbReference>
<dbReference type="PROSITE" id="PS52016">
    <property type="entry name" value="TONB_DEPENDENT_REC_3"/>
    <property type="match status" value="1"/>
</dbReference>
<dbReference type="RefSeq" id="WP_035605551.1">
    <property type="nucleotide sequence ID" value="NZ_JEMG01000001.1"/>
</dbReference>
<name>A0A016XER0_9BURK</name>
<protein>
    <submittedName>
        <fullName evidence="15">Ligand-gated channel protein</fullName>
    </submittedName>
</protein>
<dbReference type="PANTHER" id="PTHR30069">
    <property type="entry name" value="TONB-DEPENDENT OUTER MEMBRANE RECEPTOR"/>
    <property type="match status" value="1"/>
</dbReference>
<feature type="domain" description="TonB-dependent receptor-like beta-barrel" evidence="13">
    <location>
        <begin position="303"/>
        <end position="644"/>
    </location>
</feature>
<evidence type="ECO:0000313" key="16">
    <source>
        <dbReference type="Proteomes" id="UP000023268"/>
    </source>
</evidence>
<keyword evidence="5 10" id="KW-0812">Transmembrane</keyword>
<dbReference type="GO" id="GO:0009279">
    <property type="term" value="C:cell outer membrane"/>
    <property type="evidence" value="ECO:0007669"/>
    <property type="project" value="UniProtKB-SubCell"/>
</dbReference>
<dbReference type="InterPro" id="IPR036942">
    <property type="entry name" value="Beta-barrel_TonB_sf"/>
</dbReference>
<comment type="similarity">
    <text evidence="2 10 11">Belongs to the TonB-dependent receptor family.</text>
</comment>
<dbReference type="PANTHER" id="PTHR30069:SF40">
    <property type="entry name" value="TONB-DEPENDENT RECEPTOR NMB0964-RELATED"/>
    <property type="match status" value="1"/>
</dbReference>
<dbReference type="STRING" id="1458275.AZ34_05330"/>
<dbReference type="InterPro" id="IPR037066">
    <property type="entry name" value="Plug_dom_sf"/>
</dbReference>
<keyword evidence="6 11" id="KW-0798">TonB box</keyword>
<keyword evidence="4 10" id="KW-1134">Transmembrane beta strand</keyword>
<evidence type="ECO:0000256" key="1">
    <source>
        <dbReference type="ARBA" id="ARBA00004571"/>
    </source>
</evidence>
<evidence type="ECO:0000313" key="15">
    <source>
        <dbReference type="EMBL" id="EYC50539.1"/>
    </source>
</evidence>
<feature type="domain" description="TonB-dependent receptor plug" evidence="14">
    <location>
        <begin position="55"/>
        <end position="155"/>
    </location>
</feature>
<feature type="signal peptide" evidence="12">
    <location>
        <begin position="1"/>
        <end position="32"/>
    </location>
</feature>
<evidence type="ECO:0000256" key="7">
    <source>
        <dbReference type="ARBA" id="ARBA00023136"/>
    </source>
</evidence>
<keyword evidence="8" id="KW-0675">Receptor</keyword>
<proteinExistence type="inferred from homology"/>
<dbReference type="Pfam" id="PF07715">
    <property type="entry name" value="Plug"/>
    <property type="match status" value="1"/>
</dbReference>
<dbReference type="Gene3D" id="2.170.130.10">
    <property type="entry name" value="TonB-dependent receptor, plug domain"/>
    <property type="match status" value="1"/>
</dbReference>
<reference evidence="15 16" key="1">
    <citation type="submission" date="2014-02" db="EMBL/GenBank/DDBJ databases">
        <title>Draft Genome of Hylemonella gracilis isolated from the Niagara River.</title>
        <authorList>
            <person name="Pawlowski D.R."/>
            <person name="Koudelka G.B."/>
        </authorList>
    </citation>
    <scope>NUCLEOTIDE SEQUENCE [LARGE SCALE GENOMIC DNA]</scope>
    <source>
        <strain evidence="15 16">Niagara R</strain>
    </source>
</reference>
<keyword evidence="7 10" id="KW-0472">Membrane</keyword>
<dbReference type="OrthoDB" id="9795928at2"/>
<gene>
    <name evidence="15" type="ORF">AZ34_05330</name>
</gene>
<organism evidence="15 16">
    <name type="scientific">Hylemonella gracilis str. Niagara R</name>
    <dbReference type="NCBI Taxonomy" id="1458275"/>
    <lineage>
        <taxon>Bacteria</taxon>
        <taxon>Pseudomonadati</taxon>
        <taxon>Pseudomonadota</taxon>
        <taxon>Betaproteobacteria</taxon>
        <taxon>Burkholderiales</taxon>
        <taxon>Comamonadaceae</taxon>
        <taxon>Hylemonella</taxon>
    </lineage>
</organism>
<evidence type="ECO:0000256" key="10">
    <source>
        <dbReference type="PROSITE-ProRule" id="PRU01360"/>
    </source>
</evidence>
<evidence type="ECO:0000256" key="5">
    <source>
        <dbReference type="ARBA" id="ARBA00022692"/>
    </source>
</evidence>
<dbReference type="eggNOG" id="COG4206">
    <property type="taxonomic scope" value="Bacteria"/>
</dbReference>
<keyword evidence="9 10" id="KW-0998">Cell outer membrane</keyword>
<evidence type="ECO:0000259" key="14">
    <source>
        <dbReference type="Pfam" id="PF07715"/>
    </source>
</evidence>
<dbReference type="InterPro" id="IPR039426">
    <property type="entry name" value="TonB-dep_rcpt-like"/>
</dbReference>
<evidence type="ECO:0000256" key="3">
    <source>
        <dbReference type="ARBA" id="ARBA00022448"/>
    </source>
</evidence>
<keyword evidence="12" id="KW-0732">Signal</keyword>
<dbReference type="Gene3D" id="2.40.170.20">
    <property type="entry name" value="TonB-dependent receptor, beta-barrel domain"/>
    <property type="match status" value="1"/>
</dbReference>
<evidence type="ECO:0000256" key="9">
    <source>
        <dbReference type="ARBA" id="ARBA00023237"/>
    </source>
</evidence>
<evidence type="ECO:0000256" key="11">
    <source>
        <dbReference type="RuleBase" id="RU003357"/>
    </source>
</evidence>
<comment type="caution">
    <text evidence="15">The sequence shown here is derived from an EMBL/GenBank/DDBJ whole genome shotgun (WGS) entry which is preliminary data.</text>
</comment>
<evidence type="ECO:0000256" key="6">
    <source>
        <dbReference type="ARBA" id="ARBA00023077"/>
    </source>
</evidence>
<dbReference type="Proteomes" id="UP000023268">
    <property type="component" value="Unassembled WGS sequence"/>
</dbReference>
<dbReference type="AlphaFoldDB" id="A0A016XER0"/>
<dbReference type="GO" id="GO:0015344">
    <property type="term" value="F:siderophore uptake transmembrane transporter activity"/>
    <property type="evidence" value="ECO:0007669"/>
    <property type="project" value="TreeGrafter"/>
</dbReference>
<evidence type="ECO:0000256" key="4">
    <source>
        <dbReference type="ARBA" id="ARBA00022452"/>
    </source>
</evidence>
<dbReference type="InterPro" id="IPR012910">
    <property type="entry name" value="Plug_dom"/>
</dbReference>
<evidence type="ECO:0000256" key="8">
    <source>
        <dbReference type="ARBA" id="ARBA00023170"/>
    </source>
</evidence>
<evidence type="ECO:0000256" key="12">
    <source>
        <dbReference type="SAM" id="SignalP"/>
    </source>
</evidence>
<keyword evidence="3 10" id="KW-0813">Transport</keyword>
<sequence length="679" mass="72789">MNTLFSSRPSRRGVFALAPVAALVLLSCQAWAQENATLPPIVVTGNPLGTAEQIAPAEQLSGTELLERGQSTLGETLKGLPGVSSTWFGPNASRPVIRGQDGDRIAILNNGGASLDLSALSYDHALTLDPLLTERVEVLRGPGVLQYGGSAVGGVVNVIDNRIPRTPEFGEEGGVEGRLGASYATAGDERGGVVALDGGNHRYALHVDAMARKSDDVDIPVSRECTPDGVTRSAKRICNSASESSGGAVGGTLFFDRGYLGASVSTYDKDYGAVAEDEVTIRMFSDRVALEGELRDLGPVLRSVKAQFSQTDYQHTEYEGDEVGTRFKTDGQDLRLEARHVPVQALGGALDGVVGLQFDRTDFSADGDEAYAPSSRTRQSAVFAYEELGLGWGKLSAGARVESVKVESFGMDGNPAFTPGSRSFTPTSYALGALWNVASEWKLTSNVSLNERAPRHYELYANGEHVATNAEEIGDADLDLERSVNVDVGTQWRRGAHRAQVQLFQHRFSNYISLESTDPASDPPQYTYTGVRARFTGVEVSGNARLLDALHKLDLGLSADRVEAENTSTGEPLPRIAPLRVGATLRWSRAAWNAGLGVDHYAEQDRVPDGQETTDGYTLWNASLNYKDKLGGMPALWYARVDNIGDVEAYSASSILTQTAPGKSPLPGRSLKVGMQLNF</sequence>
<comment type="subcellular location">
    <subcellularLocation>
        <location evidence="1 10">Cell outer membrane</location>
        <topology evidence="1 10">Multi-pass membrane protein</topology>
    </subcellularLocation>
</comment>
<feature type="chain" id="PRO_5001491584" evidence="12">
    <location>
        <begin position="33"/>
        <end position="679"/>
    </location>
</feature>
<accession>A0A016XER0</accession>
<dbReference type="EMBL" id="JEMG01000001">
    <property type="protein sequence ID" value="EYC50539.1"/>
    <property type="molecule type" value="Genomic_DNA"/>
</dbReference>
<dbReference type="InterPro" id="IPR000531">
    <property type="entry name" value="Beta-barrel_TonB"/>
</dbReference>
<evidence type="ECO:0000256" key="2">
    <source>
        <dbReference type="ARBA" id="ARBA00009810"/>
    </source>
</evidence>